<dbReference type="GO" id="GO:0006526">
    <property type="term" value="P:L-arginine biosynthetic process"/>
    <property type="evidence" value="ECO:0007669"/>
    <property type="project" value="UniProtKB-UniRule"/>
</dbReference>
<dbReference type="EC" id="6.3.5.5" evidence="8"/>
<evidence type="ECO:0000256" key="4">
    <source>
        <dbReference type="ARBA" id="ARBA00022741"/>
    </source>
</evidence>
<comment type="caution">
    <text evidence="10">The sequence shown here is derived from an EMBL/GenBank/DDBJ whole genome shotgun (WGS) entry which is preliminary data.</text>
</comment>
<dbReference type="PRINTS" id="PR00096">
    <property type="entry name" value="GATASE"/>
</dbReference>
<comment type="pathway">
    <text evidence="8">Pyrimidine metabolism; UMP biosynthesis via de novo pathway; (S)-dihydroorotate from bicarbonate: step 1/3.</text>
</comment>
<dbReference type="GO" id="GO:0006207">
    <property type="term" value="P:'de novo' pyrimidine nucleobase biosynthetic process"/>
    <property type="evidence" value="ECO:0007669"/>
    <property type="project" value="InterPro"/>
</dbReference>
<feature type="binding site" evidence="8">
    <location>
        <position position="47"/>
    </location>
    <ligand>
        <name>L-glutamine</name>
        <dbReference type="ChEBI" id="CHEBI:58359"/>
    </ligand>
</feature>
<feature type="binding site" evidence="8">
    <location>
        <position position="293"/>
    </location>
    <ligand>
        <name>L-glutamine</name>
        <dbReference type="ChEBI" id="CHEBI:58359"/>
    </ligand>
</feature>
<dbReference type="PANTHER" id="PTHR43418:SF7">
    <property type="entry name" value="CARBAMOYL-PHOSPHATE SYNTHASE SMALL CHAIN"/>
    <property type="match status" value="1"/>
</dbReference>
<dbReference type="Pfam" id="PF00988">
    <property type="entry name" value="CPSase_sm_chain"/>
    <property type="match status" value="1"/>
</dbReference>
<accession>A0A6N7VXY5</accession>
<feature type="active site" description="Nucleophile" evidence="8">
    <location>
        <position position="249"/>
    </location>
</feature>
<evidence type="ECO:0000313" key="11">
    <source>
        <dbReference type="Proteomes" id="UP000441455"/>
    </source>
</evidence>
<keyword evidence="4 8" id="KW-0547">Nucleotide-binding</keyword>
<dbReference type="InterPro" id="IPR036480">
    <property type="entry name" value="CarbP_synth_ssu_N_sf"/>
</dbReference>
<keyword evidence="8" id="KW-0665">Pyrimidine biosynthesis</keyword>
<evidence type="ECO:0000256" key="8">
    <source>
        <dbReference type="HAMAP-Rule" id="MF_01209"/>
    </source>
</evidence>
<dbReference type="AlphaFoldDB" id="A0A6N7VXY5"/>
<sequence>MQKVKGKLVLKDGSVYEGTLYSTHKAVGEVVFTTGMSGYQETLTDPSFCGQIVIFTYPLIGNYGCNDLFCQSDGCCYKGLIVSELCDEPSSWRDEGTVLEFLEKNDIPVLAGVDTRALTRRIRSYGTLQGVLVPADTPDDEVQALLATPEEHDQVAQVTTKKVYTMGPDDAKYSVAVMDYGVKRHILECLVEKGCKLTVFPAETPAEEVLAMDPDGIFLSNGPGDPADLTVEIDNIKKMIGKKPIFGICMGHQVMALANGAKTKKMLFGHRGINQPVRDLVDHKICITSQNHGFMVDEDSLKGLPVEVINRSLNDNTIEGLRYLNHPTFTVQYHPEASPGPSGNAYLFDRFIKMMGGH</sequence>
<comment type="pathway">
    <text evidence="1 8">Amino-acid biosynthesis; L-arginine biosynthesis; carbamoyl phosphate from bicarbonate: step 1/1.</text>
</comment>
<feature type="binding site" evidence="8">
    <location>
        <position position="224"/>
    </location>
    <ligand>
        <name>L-glutamine</name>
        <dbReference type="ChEBI" id="CHEBI:58359"/>
    </ligand>
</feature>
<dbReference type="GO" id="GO:0004088">
    <property type="term" value="F:carbamoyl-phosphate synthase (glutamine-hydrolyzing) activity"/>
    <property type="evidence" value="ECO:0007669"/>
    <property type="project" value="UniProtKB-UniRule"/>
</dbReference>
<keyword evidence="5 8" id="KW-0067">ATP-binding</keyword>
<dbReference type="NCBIfam" id="NF009475">
    <property type="entry name" value="PRK12838.1"/>
    <property type="match status" value="1"/>
</dbReference>
<proteinExistence type="inferred from homology"/>
<dbReference type="NCBIfam" id="TIGR01368">
    <property type="entry name" value="CPSaseIIsmall"/>
    <property type="match status" value="1"/>
</dbReference>
<dbReference type="PRINTS" id="PR00099">
    <property type="entry name" value="CPSGATASE"/>
</dbReference>
<dbReference type="GO" id="GO:0044205">
    <property type="term" value="P:'de novo' UMP biosynthetic process"/>
    <property type="evidence" value="ECO:0007669"/>
    <property type="project" value="UniProtKB-UniRule"/>
</dbReference>
<evidence type="ECO:0000256" key="2">
    <source>
        <dbReference type="ARBA" id="ARBA00007800"/>
    </source>
</evidence>
<feature type="active site" evidence="8">
    <location>
        <position position="334"/>
    </location>
</feature>
<feature type="binding site" evidence="8">
    <location>
        <position position="253"/>
    </location>
    <ligand>
        <name>L-glutamine</name>
        <dbReference type="ChEBI" id="CHEBI:58359"/>
    </ligand>
</feature>
<comment type="catalytic activity">
    <reaction evidence="8">
        <text>L-glutamine + H2O = L-glutamate + NH4(+)</text>
        <dbReference type="Rhea" id="RHEA:15889"/>
        <dbReference type="ChEBI" id="CHEBI:15377"/>
        <dbReference type="ChEBI" id="CHEBI:28938"/>
        <dbReference type="ChEBI" id="CHEBI:29985"/>
        <dbReference type="ChEBI" id="CHEBI:58359"/>
    </reaction>
</comment>
<dbReference type="InterPro" id="IPR002474">
    <property type="entry name" value="CarbamoylP_synth_ssu_N"/>
</dbReference>
<evidence type="ECO:0000256" key="7">
    <source>
        <dbReference type="ARBA" id="ARBA00048816"/>
    </source>
</evidence>
<dbReference type="InterPro" id="IPR029062">
    <property type="entry name" value="Class_I_gatase-like"/>
</dbReference>
<keyword evidence="3 8" id="KW-0436">Ligase</keyword>
<dbReference type="CDD" id="cd01744">
    <property type="entry name" value="GATase1_CPSase"/>
    <property type="match status" value="1"/>
</dbReference>
<feature type="binding site" evidence="8">
    <location>
        <position position="291"/>
    </location>
    <ligand>
        <name>L-glutamine</name>
        <dbReference type="ChEBI" id="CHEBI:58359"/>
    </ligand>
</feature>
<dbReference type="Gene3D" id="3.50.30.20">
    <property type="entry name" value="Carbamoyl-phosphate synthase small subunit, N-terminal domain"/>
    <property type="match status" value="1"/>
</dbReference>
<feature type="binding site" evidence="8">
    <location>
        <position position="222"/>
    </location>
    <ligand>
        <name>L-glutamine</name>
        <dbReference type="ChEBI" id="CHEBI:58359"/>
    </ligand>
</feature>
<dbReference type="GO" id="GO:0005524">
    <property type="term" value="F:ATP binding"/>
    <property type="evidence" value="ECO:0007669"/>
    <property type="project" value="UniProtKB-UniRule"/>
</dbReference>
<evidence type="ECO:0000259" key="9">
    <source>
        <dbReference type="SMART" id="SM01097"/>
    </source>
</evidence>
<dbReference type="Pfam" id="PF00117">
    <property type="entry name" value="GATase"/>
    <property type="match status" value="1"/>
</dbReference>
<comment type="catalytic activity">
    <reaction evidence="7 8">
        <text>hydrogencarbonate + L-glutamine + 2 ATP + H2O = carbamoyl phosphate + L-glutamate + 2 ADP + phosphate + 2 H(+)</text>
        <dbReference type="Rhea" id="RHEA:18633"/>
        <dbReference type="ChEBI" id="CHEBI:15377"/>
        <dbReference type="ChEBI" id="CHEBI:15378"/>
        <dbReference type="ChEBI" id="CHEBI:17544"/>
        <dbReference type="ChEBI" id="CHEBI:29985"/>
        <dbReference type="ChEBI" id="CHEBI:30616"/>
        <dbReference type="ChEBI" id="CHEBI:43474"/>
        <dbReference type="ChEBI" id="CHEBI:58228"/>
        <dbReference type="ChEBI" id="CHEBI:58359"/>
        <dbReference type="ChEBI" id="CHEBI:456216"/>
        <dbReference type="EC" id="6.3.5.5"/>
    </reaction>
</comment>
<keyword evidence="8" id="KW-0028">Amino-acid biosynthesis</keyword>
<dbReference type="HAMAP" id="MF_01209">
    <property type="entry name" value="CPSase_S_chain"/>
    <property type="match status" value="1"/>
</dbReference>
<keyword evidence="8" id="KW-0055">Arginine biosynthesis</keyword>
<keyword evidence="6 8" id="KW-0315">Glutamine amidotransferase</keyword>
<comment type="function">
    <text evidence="8">Small subunit of the glutamine-dependent carbamoyl phosphate synthetase (CPSase). CPSase catalyzes the formation of carbamoyl phosphate from the ammonia moiety of glutamine, carbonate, and phosphate donated by ATP, constituting the first step of 2 biosynthetic pathways, one leading to arginine and/or urea and the other to pyrimidine nucleotides. The small subunit (glutamine amidotransferase) binds and cleaves glutamine to supply the large subunit with the substrate ammonia.</text>
</comment>
<dbReference type="Gene3D" id="3.40.50.880">
    <property type="match status" value="1"/>
</dbReference>
<dbReference type="SMART" id="SM01097">
    <property type="entry name" value="CPSase_sm_chain"/>
    <property type="match status" value="1"/>
</dbReference>
<protein>
    <recommendedName>
        <fullName evidence="8">Carbamoyl phosphate synthase small chain</fullName>
        <ecNumber evidence="8">6.3.5.5</ecNumber>
    </recommendedName>
    <alternativeName>
        <fullName evidence="8">Carbamoyl phosphate synthetase glutamine chain</fullName>
    </alternativeName>
</protein>
<dbReference type="PANTHER" id="PTHR43418">
    <property type="entry name" value="MULTIFUNCTIONAL TRYPTOPHAN BIOSYNTHESIS PROTEIN-RELATED"/>
    <property type="match status" value="1"/>
</dbReference>
<evidence type="ECO:0000256" key="3">
    <source>
        <dbReference type="ARBA" id="ARBA00022598"/>
    </source>
</evidence>
<dbReference type="InterPro" id="IPR050472">
    <property type="entry name" value="Anth_synth/Amidotransfase"/>
</dbReference>
<dbReference type="GO" id="GO:0006541">
    <property type="term" value="P:glutamine metabolic process"/>
    <property type="evidence" value="ECO:0007669"/>
    <property type="project" value="InterPro"/>
</dbReference>
<dbReference type="PROSITE" id="PS51273">
    <property type="entry name" value="GATASE_TYPE_1"/>
    <property type="match status" value="1"/>
</dbReference>
<dbReference type="UniPathway" id="UPA00070">
    <property type="reaction ID" value="UER00115"/>
</dbReference>
<dbReference type="SUPFAM" id="SSF52317">
    <property type="entry name" value="Class I glutamine amidotransferase-like"/>
    <property type="match status" value="1"/>
</dbReference>
<evidence type="ECO:0000256" key="6">
    <source>
        <dbReference type="ARBA" id="ARBA00022962"/>
    </source>
</evidence>
<evidence type="ECO:0000313" key="10">
    <source>
        <dbReference type="EMBL" id="MSS81073.1"/>
    </source>
</evidence>
<dbReference type="EMBL" id="VULN01000001">
    <property type="protein sequence ID" value="MSS81073.1"/>
    <property type="molecule type" value="Genomic_DNA"/>
</dbReference>
<comment type="similarity">
    <text evidence="2 8">Belongs to the CarA family.</text>
</comment>
<dbReference type="Proteomes" id="UP000441455">
    <property type="component" value="Unassembled WGS sequence"/>
</dbReference>
<dbReference type="PRINTS" id="PR00097">
    <property type="entry name" value="ANTSNTHASEII"/>
</dbReference>
<dbReference type="SUPFAM" id="SSF52021">
    <property type="entry name" value="Carbamoyl phosphate synthetase, small subunit N-terminal domain"/>
    <property type="match status" value="1"/>
</dbReference>
<dbReference type="RefSeq" id="WP_154487292.1">
    <property type="nucleotide sequence ID" value="NZ_VULN01000001.1"/>
</dbReference>
<comment type="subunit">
    <text evidence="8">Composed of two chains; the small (or glutamine) chain promotes the hydrolysis of glutamine to ammonia, which is used by the large (or ammonia) chain to synthesize carbamoyl phosphate. Tetramer of heterodimers (alpha,beta)4.</text>
</comment>
<evidence type="ECO:0000256" key="1">
    <source>
        <dbReference type="ARBA" id="ARBA00005077"/>
    </source>
</evidence>
<gene>
    <name evidence="8 10" type="primary">carA</name>
    <name evidence="10" type="ORF">FX155_00315</name>
</gene>
<organism evidence="10 11">
    <name type="scientific">Acidaminococcus fermentans</name>
    <dbReference type="NCBI Taxonomy" id="905"/>
    <lineage>
        <taxon>Bacteria</taxon>
        <taxon>Bacillati</taxon>
        <taxon>Bacillota</taxon>
        <taxon>Negativicutes</taxon>
        <taxon>Acidaminococcales</taxon>
        <taxon>Acidaminococcaceae</taxon>
        <taxon>Acidaminococcus</taxon>
    </lineage>
</organism>
<dbReference type="UniPathway" id="UPA00068">
    <property type="reaction ID" value="UER00171"/>
</dbReference>
<feature type="binding site" evidence="8">
    <location>
        <position position="294"/>
    </location>
    <ligand>
        <name>L-glutamine</name>
        <dbReference type="ChEBI" id="CHEBI:58359"/>
    </ligand>
</feature>
<name>A0A6N7VXY5_ACIFE</name>
<evidence type="ECO:0000256" key="5">
    <source>
        <dbReference type="ARBA" id="ARBA00022840"/>
    </source>
</evidence>
<feature type="active site" evidence="8">
    <location>
        <position position="336"/>
    </location>
</feature>
<dbReference type="InterPro" id="IPR017926">
    <property type="entry name" value="GATASE"/>
</dbReference>
<dbReference type="InterPro" id="IPR035686">
    <property type="entry name" value="CPSase_GATase1"/>
</dbReference>
<feature type="region of interest" description="CPSase" evidence="8">
    <location>
        <begin position="1"/>
        <end position="173"/>
    </location>
</feature>
<feature type="binding site" evidence="8">
    <location>
        <position position="250"/>
    </location>
    <ligand>
        <name>L-glutamine</name>
        <dbReference type="ChEBI" id="CHEBI:58359"/>
    </ligand>
</feature>
<dbReference type="OrthoDB" id="9804328at2"/>
<dbReference type="InterPro" id="IPR006274">
    <property type="entry name" value="CarbamoylP_synth_ssu"/>
</dbReference>
<reference evidence="10 11" key="1">
    <citation type="submission" date="2019-08" db="EMBL/GenBank/DDBJ databases">
        <title>In-depth cultivation of the pig gut microbiome towards novel bacterial diversity and tailored functional studies.</title>
        <authorList>
            <person name="Wylensek D."/>
            <person name="Hitch T.C.A."/>
            <person name="Clavel T."/>
        </authorList>
    </citation>
    <scope>NUCLEOTIDE SEQUENCE [LARGE SCALE GENOMIC DNA]</scope>
    <source>
        <strain evidence="10 11">WCA-389-WT-5B</strain>
    </source>
</reference>
<feature type="domain" description="Carbamoyl-phosphate synthase small subunit N-terminal" evidence="9">
    <location>
        <begin position="4"/>
        <end position="133"/>
    </location>
</feature>